<feature type="compositionally biased region" description="Basic and acidic residues" evidence="1">
    <location>
        <begin position="555"/>
        <end position="580"/>
    </location>
</feature>
<accession>A0ABT7P602</accession>
<feature type="compositionally biased region" description="Pro residues" evidence="1">
    <location>
        <begin position="598"/>
        <end position="617"/>
    </location>
</feature>
<evidence type="ECO:0000256" key="1">
    <source>
        <dbReference type="SAM" id="MobiDB-lite"/>
    </source>
</evidence>
<dbReference type="EMBL" id="JASZZX010000025">
    <property type="protein sequence ID" value="MDM3928705.1"/>
    <property type="molecule type" value="Genomic_DNA"/>
</dbReference>
<feature type="compositionally biased region" description="Low complexity" evidence="1">
    <location>
        <begin position="764"/>
        <end position="778"/>
    </location>
</feature>
<proteinExistence type="predicted"/>
<dbReference type="Proteomes" id="UP001529272">
    <property type="component" value="Unassembled WGS sequence"/>
</dbReference>
<dbReference type="RefSeq" id="WP_289115208.1">
    <property type="nucleotide sequence ID" value="NZ_JASZZX010000025.1"/>
</dbReference>
<name>A0ABT7P602_MYCIT</name>
<evidence type="ECO:0000313" key="3">
    <source>
        <dbReference type="Proteomes" id="UP001529272"/>
    </source>
</evidence>
<evidence type="ECO:0008006" key="4">
    <source>
        <dbReference type="Google" id="ProtNLM"/>
    </source>
</evidence>
<feature type="region of interest" description="Disordered" evidence="1">
    <location>
        <begin position="1"/>
        <end position="35"/>
    </location>
</feature>
<feature type="region of interest" description="Disordered" evidence="1">
    <location>
        <begin position="465"/>
        <end position="625"/>
    </location>
</feature>
<keyword evidence="3" id="KW-1185">Reference proteome</keyword>
<feature type="region of interest" description="Disordered" evidence="1">
    <location>
        <begin position="719"/>
        <end position="797"/>
    </location>
</feature>
<evidence type="ECO:0000313" key="2">
    <source>
        <dbReference type="EMBL" id="MDM3928705.1"/>
    </source>
</evidence>
<feature type="region of interest" description="Disordered" evidence="1">
    <location>
        <begin position="75"/>
        <end position="150"/>
    </location>
</feature>
<feature type="compositionally biased region" description="Basic and acidic residues" evidence="1">
    <location>
        <begin position="129"/>
        <end position="141"/>
    </location>
</feature>
<feature type="compositionally biased region" description="Low complexity" evidence="1">
    <location>
        <begin position="737"/>
        <end position="757"/>
    </location>
</feature>
<feature type="compositionally biased region" description="Pro residues" evidence="1">
    <location>
        <begin position="481"/>
        <end position="492"/>
    </location>
</feature>
<sequence length="797" mass="80906">MTDDGLHPWAGGQHGAKGGGSVTVPPLSGDPGIAGAHTTTLGDLRDAGIDPLAAFGSAFALNRVVGQERINQYLNTLAGNPAPPPAPQPPSGPPQTAPQTSLDGSAGSPIDGTTHEFRVPSSAPGGGVDAHDLDSPRDGEPFHAAGSAPRAAAVDAADDGGRAAVKAAQRTLRKAIVDRGLKRGVAEAGVLAARRGAMLGAKVGAATALRLGAMSIPGLGSAIGVVFWLCDTDERKAVNNLISQLFGGEAAPDLNAPPEPPRTYFLPLTHDGNRDDTIVQMDHGMVRTNTAAFNFRPDDVWPTVNPAIETTTDFAAVATKVNALAGRIDAVAKAYQAAYQSAADEPYVAQAWTKAKPGVDALGELRDTVLPAMGRQLMDGATHCNDAYQAFRQINLTNREEINNSTSGMIPFMANHVNAAKMSDSADALKNAVHDMDRTATALAGAADPFTIAAYHGAPTEQASTFDDVVTPNTPPAGQQPSPPPASAPPAGAPGSAGDPTAKDLASMIRSGLPTQPAMGMPTVPSVPGGMPQIPGLGEALRGAQNPAHPGLTDADLKKLLDDRVKDKGGPDGPAKKPGEDGPATHVPGGPAVTPAGNPTPGPAHPAPGAPGTPGGPPAAANTTEIGGRKWTFDNPKLAALAHNMSGTDGTHKSIRQAASEADFRLPPPGQDIGTPVPSTDLKPGTAVMGPNNQNALYLGEQGGKDWVITEQGELKPLDEFPAGNGLHEGLFRLADDGAAAPSPDQAQPVQQAAAQTPTPPAAGPVTTADTNPGVVPQHQPPPGPPRLDPGGVPPGN</sequence>
<feature type="compositionally biased region" description="Pro residues" evidence="1">
    <location>
        <begin position="81"/>
        <end position="96"/>
    </location>
</feature>
<reference evidence="3" key="1">
    <citation type="submission" date="2023-06" db="EMBL/GenBank/DDBJ databases">
        <title>Itaconate inhibition of nontuberculous mycobacteria.</title>
        <authorList>
            <person name="Spilker T."/>
        </authorList>
    </citation>
    <scope>NUCLEOTIDE SEQUENCE [LARGE SCALE GENOMIC DNA]</scope>
    <source>
        <strain evidence="3">FLAC1071</strain>
    </source>
</reference>
<gene>
    <name evidence="2" type="ORF">QRB35_22090</name>
</gene>
<feature type="compositionally biased region" description="Gly residues" evidence="1">
    <location>
        <begin position="12"/>
        <end position="21"/>
    </location>
</feature>
<comment type="caution">
    <text evidence="2">The sequence shown here is derived from an EMBL/GenBank/DDBJ whole genome shotgun (WGS) entry which is preliminary data.</text>
</comment>
<reference evidence="2 3" key="2">
    <citation type="submission" date="2023-06" db="EMBL/GenBank/DDBJ databases">
        <title>Itaconate inhibition of nontuberculous mycobacteria.</title>
        <authorList>
            <person name="Breen P."/>
            <person name="Zimbric M."/>
            <person name="Caverly L."/>
        </authorList>
    </citation>
    <scope>NUCLEOTIDE SEQUENCE [LARGE SCALE GENOMIC DNA]</scope>
    <source>
        <strain evidence="2 3">FLAC1071</strain>
    </source>
</reference>
<feature type="compositionally biased region" description="Pro residues" evidence="1">
    <location>
        <begin position="779"/>
        <end position="797"/>
    </location>
</feature>
<feature type="compositionally biased region" description="Low complexity" evidence="1">
    <location>
        <begin position="581"/>
        <end position="597"/>
    </location>
</feature>
<protein>
    <recommendedName>
        <fullName evidence="4">ESX-1 secretion-associated protein EspA/EspE-like domain-containing protein</fullName>
    </recommendedName>
</protein>
<organism evidence="2 3">
    <name type="scientific">Mycobacterium intracellulare subsp. chimaera</name>
    <dbReference type="NCBI Taxonomy" id="222805"/>
    <lineage>
        <taxon>Bacteria</taxon>
        <taxon>Bacillati</taxon>
        <taxon>Actinomycetota</taxon>
        <taxon>Actinomycetes</taxon>
        <taxon>Mycobacteriales</taxon>
        <taxon>Mycobacteriaceae</taxon>
        <taxon>Mycobacterium</taxon>
        <taxon>Mycobacterium avium complex (MAC)</taxon>
    </lineage>
</organism>